<name>A0A1N6VRU1_9SPIO</name>
<gene>
    <name evidence="1" type="ORF">SAMN05920897_11563</name>
</gene>
<dbReference type="EMBL" id="FTMS01000015">
    <property type="protein sequence ID" value="SIQ80537.1"/>
    <property type="molecule type" value="Genomic_DNA"/>
</dbReference>
<dbReference type="InterPro" id="IPR012460">
    <property type="entry name" value="DUF1667"/>
</dbReference>
<dbReference type="PANTHER" id="PTHR39450">
    <property type="entry name" value="MOLYBDOPTERIN OXIDOREDUCTASE, 4FE-4S CLUSTER-BINDING SUBUNIT"/>
    <property type="match status" value="1"/>
</dbReference>
<dbReference type="Proteomes" id="UP000186400">
    <property type="component" value="Unassembled WGS sequence"/>
</dbReference>
<dbReference type="AlphaFoldDB" id="A0A1N6VRU1"/>
<reference evidence="1 2" key="1">
    <citation type="submission" date="2017-01" db="EMBL/GenBank/DDBJ databases">
        <authorList>
            <person name="Mah S.A."/>
            <person name="Swanson W.J."/>
            <person name="Moy G.W."/>
            <person name="Vacquier V.D."/>
        </authorList>
    </citation>
    <scope>NUCLEOTIDE SEQUENCE [LARGE SCALE GENOMIC DNA]</scope>
    <source>
        <strain evidence="1 2">ASpG1</strain>
    </source>
</reference>
<sequence>MSEELQGNYRTRTDICLRCPRGCEVQTMLGPDDEILNMSGNKCKLGVDYVKQEIQDPRRVLPTSIKVKNGNRPMVPVWTPEPMPKGLLLELAKDTRKIEVEAPVHVGDVLIDDWRGKGIRLVASGEVTRVE</sequence>
<dbReference type="OrthoDB" id="9811531at2"/>
<accession>A0A1N6VRU1</accession>
<evidence type="ECO:0000313" key="1">
    <source>
        <dbReference type="EMBL" id="SIQ80537.1"/>
    </source>
</evidence>
<evidence type="ECO:0000313" key="2">
    <source>
        <dbReference type="Proteomes" id="UP000186400"/>
    </source>
</evidence>
<proteinExistence type="predicted"/>
<dbReference type="Gene3D" id="3.10.530.10">
    <property type="entry name" value="CPE0013-like"/>
    <property type="match status" value="1"/>
</dbReference>
<dbReference type="PANTHER" id="PTHR39450:SF1">
    <property type="entry name" value="DUF1667 DOMAIN-CONTAINING PROTEIN"/>
    <property type="match status" value="1"/>
</dbReference>
<dbReference type="SUPFAM" id="SSF160148">
    <property type="entry name" value="CPE0013-like"/>
    <property type="match status" value="1"/>
</dbReference>
<dbReference type="RefSeq" id="WP_076489458.1">
    <property type="nucleotide sequence ID" value="NZ_FTMS01000015.1"/>
</dbReference>
<dbReference type="STRING" id="159291.SAMN05920897_11563"/>
<keyword evidence="2" id="KW-1185">Reference proteome</keyword>
<dbReference type="InterPro" id="IPR036593">
    <property type="entry name" value="CPE0013-like_sf"/>
</dbReference>
<protein>
    <submittedName>
        <fullName evidence="1">CxxC motif-containing protein</fullName>
    </submittedName>
</protein>
<organism evidence="1 2">
    <name type="scientific">Alkalispirochaeta americana</name>
    <dbReference type="NCBI Taxonomy" id="159291"/>
    <lineage>
        <taxon>Bacteria</taxon>
        <taxon>Pseudomonadati</taxon>
        <taxon>Spirochaetota</taxon>
        <taxon>Spirochaetia</taxon>
        <taxon>Spirochaetales</taxon>
        <taxon>Spirochaetaceae</taxon>
        <taxon>Alkalispirochaeta</taxon>
    </lineage>
</organism>
<dbReference type="Pfam" id="PF07892">
    <property type="entry name" value="DUF1667"/>
    <property type="match status" value="1"/>
</dbReference>